<dbReference type="EMBL" id="JBHSJG010000005">
    <property type="protein sequence ID" value="MFC4986618.1"/>
    <property type="molecule type" value="Genomic_DNA"/>
</dbReference>
<organism evidence="2 3">
    <name type="scientific">Saliphagus infecundisoli</name>
    <dbReference type="NCBI Taxonomy" id="1849069"/>
    <lineage>
        <taxon>Archaea</taxon>
        <taxon>Methanobacteriati</taxon>
        <taxon>Methanobacteriota</taxon>
        <taxon>Stenosarchaea group</taxon>
        <taxon>Halobacteria</taxon>
        <taxon>Halobacteriales</taxon>
        <taxon>Natrialbaceae</taxon>
        <taxon>Saliphagus</taxon>
    </lineage>
</organism>
<evidence type="ECO:0000256" key="1">
    <source>
        <dbReference type="SAM" id="Phobius"/>
    </source>
</evidence>
<accession>A0ABD5QA37</accession>
<evidence type="ECO:0000313" key="2">
    <source>
        <dbReference type="EMBL" id="MFC4986618.1"/>
    </source>
</evidence>
<keyword evidence="1" id="KW-0812">Transmembrane</keyword>
<dbReference type="RefSeq" id="WP_224828080.1">
    <property type="nucleotide sequence ID" value="NZ_JAIVEF010000003.1"/>
</dbReference>
<dbReference type="AlphaFoldDB" id="A0ABD5QA37"/>
<proteinExistence type="predicted"/>
<dbReference type="InterPro" id="IPR055690">
    <property type="entry name" value="DUF7266"/>
</dbReference>
<name>A0ABD5QA37_9EURY</name>
<sequence length="161" mass="16758">MTGPRGLRGDDRGVSVALSHVLTMGITAVLIAGLLMGASAMLDGQSERGADRSLETIGERVASEVASVDRLAREDPRPGTVELRVDHPDEVSGRTYSVGLSESDCGTLIQSACVVLSAPGARTTVQVPLAIDTSIASESAQGGEMRIIYDGDEIRLESGYG</sequence>
<reference evidence="2 3" key="1">
    <citation type="journal article" date="2019" name="Int. J. Syst. Evol. Microbiol.">
        <title>The Global Catalogue of Microorganisms (GCM) 10K type strain sequencing project: providing services to taxonomists for standard genome sequencing and annotation.</title>
        <authorList>
            <consortium name="The Broad Institute Genomics Platform"/>
            <consortium name="The Broad Institute Genome Sequencing Center for Infectious Disease"/>
            <person name="Wu L."/>
            <person name="Ma J."/>
        </authorList>
    </citation>
    <scope>NUCLEOTIDE SEQUENCE [LARGE SCALE GENOMIC DNA]</scope>
    <source>
        <strain evidence="2 3">CGMCC 1.15824</strain>
    </source>
</reference>
<gene>
    <name evidence="2" type="ORF">ACFPFO_02255</name>
</gene>
<evidence type="ECO:0000313" key="3">
    <source>
        <dbReference type="Proteomes" id="UP001595925"/>
    </source>
</evidence>
<keyword evidence="1" id="KW-0472">Membrane</keyword>
<keyword evidence="1" id="KW-1133">Transmembrane helix</keyword>
<feature type="transmembrane region" description="Helical" evidence="1">
    <location>
        <begin position="20"/>
        <end position="42"/>
    </location>
</feature>
<keyword evidence="3" id="KW-1185">Reference proteome</keyword>
<dbReference type="Proteomes" id="UP001595925">
    <property type="component" value="Unassembled WGS sequence"/>
</dbReference>
<protein>
    <submittedName>
        <fullName evidence="2">Uncharacterized protein</fullName>
    </submittedName>
</protein>
<comment type="caution">
    <text evidence="2">The sequence shown here is derived from an EMBL/GenBank/DDBJ whole genome shotgun (WGS) entry which is preliminary data.</text>
</comment>
<dbReference type="Pfam" id="PF23928">
    <property type="entry name" value="DUF7266"/>
    <property type="match status" value="1"/>
</dbReference>